<comment type="caution">
    <text evidence="1">The sequence shown here is derived from an EMBL/GenBank/DDBJ whole genome shotgun (WGS) entry which is preliminary data.</text>
</comment>
<sequence>MEVNIKSIHFDATEKLQDFINKKVNRLARHYENISNVEVTLNVVKPETSMNKEAGIKISVPQQEDIFASKTADSFEEAVDLCLEALERQLEKIKSRK</sequence>
<organism evidence="1 2">
    <name type="scientific">Heminiphilus faecis</name>
    <dbReference type="NCBI Taxonomy" id="2601703"/>
    <lineage>
        <taxon>Bacteria</taxon>
        <taxon>Pseudomonadati</taxon>
        <taxon>Bacteroidota</taxon>
        <taxon>Bacteroidia</taxon>
        <taxon>Bacteroidales</taxon>
        <taxon>Muribaculaceae</taxon>
        <taxon>Heminiphilus</taxon>
    </lineage>
</organism>
<dbReference type="Gene3D" id="3.30.160.100">
    <property type="entry name" value="Ribosome hibernation promotion factor-like"/>
    <property type="match status" value="1"/>
</dbReference>
<keyword evidence="2" id="KW-1185">Reference proteome</keyword>
<evidence type="ECO:0000313" key="2">
    <source>
        <dbReference type="Proteomes" id="UP001565200"/>
    </source>
</evidence>
<dbReference type="RefSeq" id="WP_121700188.1">
    <property type="nucleotide sequence ID" value="NZ_JBCLPP010000015.1"/>
</dbReference>
<dbReference type="Proteomes" id="UP001565200">
    <property type="component" value="Unassembled WGS sequence"/>
</dbReference>
<protein>
    <submittedName>
        <fullName evidence="1">Ribosome-associated translation inhibitor RaiA</fullName>
    </submittedName>
</protein>
<dbReference type="NCBIfam" id="TIGR00741">
    <property type="entry name" value="yfiA"/>
    <property type="match status" value="1"/>
</dbReference>
<accession>A0ABV4CVB5</accession>
<reference evidence="1 2" key="1">
    <citation type="submission" date="2024-03" db="EMBL/GenBank/DDBJ databases">
        <title>Mouse gut bacterial collection (mGBC) of GemPharmatech.</title>
        <authorList>
            <person name="He Y."/>
            <person name="Dong L."/>
            <person name="Wu D."/>
            <person name="Gao X."/>
            <person name="Lin Z."/>
        </authorList>
    </citation>
    <scope>NUCLEOTIDE SEQUENCE [LARGE SCALE GENOMIC DNA]</scope>
    <source>
        <strain evidence="1 2">54-13</strain>
    </source>
</reference>
<dbReference type="SUPFAM" id="SSF69754">
    <property type="entry name" value="Ribosome binding protein Y (YfiA homologue)"/>
    <property type="match status" value="1"/>
</dbReference>
<dbReference type="Pfam" id="PF02482">
    <property type="entry name" value="Ribosomal_S30AE"/>
    <property type="match status" value="1"/>
</dbReference>
<dbReference type="InterPro" id="IPR036567">
    <property type="entry name" value="RHF-like"/>
</dbReference>
<gene>
    <name evidence="1" type="primary">raiA</name>
    <name evidence="1" type="ORF">AAK873_06765</name>
</gene>
<evidence type="ECO:0000313" key="1">
    <source>
        <dbReference type="EMBL" id="MEY8245318.1"/>
    </source>
</evidence>
<proteinExistence type="predicted"/>
<dbReference type="InterPro" id="IPR003489">
    <property type="entry name" value="RHF/RaiA"/>
</dbReference>
<dbReference type="EMBL" id="JBCLPP010000015">
    <property type="protein sequence ID" value="MEY8245318.1"/>
    <property type="molecule type" value="Genomic_DNA"/>
</dbReference>
<name>A0ABV4CVB5_9BACT</name>